<accession>A0A8J3GAZ6</accession>
<feature type="domain" description="FecR protein" evidence="2">
    <location>
        <begin position="120"/>
        <end position="215"/>
    </location>
</feature>
<dbReference type="EMBL" id="BMXF01000003">
    <property type="protein sequence ID" value="GHB77696.1"/>
    <property type="molecule type" value="Genomic_DNA"/>
</dbReference>
<keyword evidence="1" id="KW-0812">Transmembrane</keyword>
<evidence type="ECO:0000313" key="4">
    <source>
        <dbReference type="EMBL" id="GHB77696.1"/>
    </source>
</evidence>
<keyword evidence="1" id="KW-1133">Transmembrane helix</keyword>
<dbReference type="Pfam" id="PF16344">
    <property type="entry name" value="FecR_C"/>
    <property type="match status" value="1"/>
</dbReference>
<sequence>MEPSINKQLILDHLAGKSSPMQKRSIEVWLQDIGNQELFYQWLAEWENQSPQYFPELEHKLSDYVRFLEKDPESIETSEKENQSVVHKKSWLHWLSAAALVLLLGGAAWYGQNKLFYKAYHTSYNETQSIELSDGSTVVLNSNSCLRVPRFGFGAKTREVHLMGEASFSVTHTTDDKKFIVKADNNLDVVVLGTEFTIFSRPRGAKIVLNTGKVRLHYGEDNARKEVTMAPGQLVTLDKTGHAKFSKATNLQPQKAWAAHRFVFEGTSLEELSYLFAENFGLKISIEDEELKQLTLFGSFRAETAEQLLKELSDAARLNFTTKGDTIVITQN</sequence>
<evidence type="ECO:0000256" key="1">
    <source>
        <dbReference type="SAM" id="Phobius"/>
    </source>
</evidence>
<evidence type="ECO:0000259" key="3">
    <source>
        <dbReference type="Pfam" id="PF16344"/>
    </source>
</evidence>
<dbReference type="Gene3D" id="2.60.120.1440">
    <property type="match status" value="1"/>
</dbReference>
<name>A0A8J3GAZ6_9BACT</name>
<dbReference type="PANTHER" id="PTHR30273:SF2">
    <property type="entry name" value="PROTEIN FECR"/>
    <property type="match status" value="1"/>
</dbReference>
<comment type="caution">
    <text evidence="4">The sequence shown here is derived from an EMBL/GenBank/DDBJ whole genome shotgun (WGS) entry which is preliminary data.</text>
</comment>
<dbReference type="Proteomes" id="UP000598271">
    <property type="component" value="Unassembled WGS sequence"/>
</dbReference>
<keyword evidence="1" id="KW-0472">Membrane</keyword>
<feature type="domain" description="Protein FecR C-terminal" evidence="3">
    <location>
        <begin position="261"/>
        <end position="329"/>
    </location>
</feature>
<dbReference type="Pfam" id="PF04773">
    <property type="entry name" value="FecR"/>
    <property type="match status" value="1"/>
</dbReference>
<proteinExistence type="predicted"/>
<dbReference type="PANTHER" id="PTHR30273">
    <property type="entry name" value="PERIPLASMIC SIGNAL SENSOR AND SIGMA FACTOR ACTIVATOR FECR-RELATED"/>
    <property type="match status" value="1"/>
</dbReference>
<dbReference type="InterPro" id="IPR012373">
    <property type="entry name" value="Ferrdict_sens_TM"/>
</dbReference>
<reference evidence="4 5" key="1">
    <citation type="journal article" date="2014" name="Int. J. Syst. Evol. Microbiol.">
        <title>Complete genome sequence of Corynebacterium casei LMG S-19264T (=DSM 44701T), isolated from a smear-ripened cheese.</title>
        <authorList>
            <consortium name="US DOE Joint Genome Institute (JGI-PGF)"/>
            <person name="Walter F."/>
            <person name="Albersmeier A."/>
            <person name="Kalinowski J."/>
            <person name="Ruckert C."/>
        </authorList>
    </citation>
    <scope>NUCLEOTIDE SEQUENCE [LARGE SCALE GENOMIC DNA]</scope>
    <source>
        <strain evidence="4 5">KCTC 12866</strain>
    </source>
</reference>
<dbReference type="InterPro" id="IPR006860">
    <property type="entry name" value="FecR"/>
</dbReference>
<dbReference type="PIRSF" id="PIRSF018266">
    <property type="entry name" value="FecR"/>
    <property type="match status" value="1"/>
</dbReference>
<keyword evidence="5" id="KW-1185">Reference proteome</keyword>
<organism evidence="4 5">
    <name type="scientific">Persicitalea jodogahamensis</name>
    <dbReference type="NCBI Taxonomy" id="402147"/>
    <lineage>
        <taxon>Bacteria</taxon>
        <taxon>Pseudomonadati</taxon>
        <taxon>Bacteroidota</taxon>
        <taxon>Cytophagia</taxon>
        <taxon>Cytophagales</taxon>
        <taxon>Spirosomataceae</taxon>
        <taxon>Persicitalea</taxon>
    </lineage>
</organism>
<dbReference type="RefSeq" id="WP_189565790.1">
    <property type="nucleotide sequence ID" value="NZ_BMXF01000003.1"/>
</dbReference>
<dbReference type="GO" id="GO:0016989">
    <property type="term" value="F:sigma factor antagonist activity"/>
    <property type="evidence" value="ECO:0007669"/>
    <property type="project" value="TreeGrafter"/>
</dbReference>
<dbReference type="AlphaFoldDB" id="A0A8J3GAZ6"/>
<evidence type="ECO:0000259" key="2">
    <source>
        <dbReference type="Pfam" id="PF04773"/>
    </source>
</evidence>
<evidence type="ECO:0000313" key="5">
    <source>
        <dbReference type="Proteomes" id="UP000598271"/>
    </source>
</evidence>
<evidence type="ECO:0008006" key="6">
    <source>
        <dbReference type="Google" id="ProtNLM"/>
    </source>
</evidence>
<feature type="transmembrane region" description="Helical" evidence="1">
    <location>
        <begin position="91"/>
        <end position="111"/>
    </location>
</feature>
<protein>
    <recommendedName>
        <fullName evidence="6">FecR family protein</fullName>
    </recommendedName>
</protein>
<dbReference type="Gene3D" id="3.55.50.30">
    <property type="match status" value="1"/>
</dbReference>
<dbReference type="InterPro" id="IPR032508">
    <property type="entry name" value="FecR_C"/>
</dbReference>
<gene>
    <name evidence="4" type="ORF">GCM10007390_34830</name>
</gene>